<dbReference type="EC" id="4.1.99.12" evidence="3 12"/>
<comment type="pathway">
    <text evidence="1 12">Cofactor biosynthesis; riboflavin biosynthesis; 2-hydroxy-3-oxobutyl phosphate from D-ribulose 5-phosphate: step 1/1.</text>
</comment>
<organism evidence="13 14">
    <name type="scientific">Protomyces lactucae-debilis</name>
    <dbReference type="NCBI Taxonomy" id="2754530"/>
    <lineage>
        <taxon>Eukaryota</taxon>
        <taxon>Fungi</taxon>
        <taxon>Dikarya</taxon>
        <taxon>Ascomycota</taxon>
        <taxon>Taphrinomycotina</taxon>
        <taxon>Taphrinomycetes</taxon>
        <taxon>Taphrinales</taxon>
        <taxon>Protomycetaceae</taxon>
        <taxon>Protomyces</taxon>
    </lineage>
</organism>
<dbReference type="GO" id="GO:0008686">
    <property type="term" value="F:3,4-dihydroxy-2-butanone-4-phosphate synthase activity"/>
    <property type="evidence" value="ECO:0007669"/>
    <property type="project" value="UniProtKB-EC"/>
</dbReference>
<name>A0A1Y2FUR7_PROLT</name>
<comment type="subunit">
    <text evidence="2 12">Homodimer.</text>
</comment>
<comment type="similarity">
    <text evidence="11 12">Belongs to the DHBP synthase family.</text>
</comment>
<keyword evidence="9 12" id="KW-0464">Manganese</keyword>
<dbReference type="OMA" id="DAGGLIC"/>
<keyword evidence="8" id="KW-0318">Glutathionylation</keyword>
<evidence type="ECO:0000313" key="13">
    <source>
        <dbReference type="EMBL" id="ORY87753.1"/>
    </source>
</evidence>
<evidence type="ECO:0000256" key="1">
    <source>
        <dbReference type="ARBA" id="ARBA00004904"/>
    </source>
</evidence>
<dbReference type="AlphaFoldDB" id="A0A1Y2FUR7"/>
<evidence type="ECO:0000256" key="6">
    <source>
        <dbReference type="ARBA" id="ARBA00022723"/>
    </source>
</evidence>
<evidence type="ECO:0000313" key="14">
    <source>
        <dbReference type="Proteomes" id="UP000193685"/>
    </source>
</evidence>
<evidence type="ECO:0000256" key="11">
    <source>
        <dbReference type="ARBA" id="ARBA00060730"/>
    </source>
</evidence>
<comment type="cofactor">
    <cofactor evidence="12">
        <name>Mg(2+)</name>
        <dbReference type="ChEBI" id="CHEBI:18420"/>
    </cofactor>
    <cofactor evidence="12">
        <name>Mn(2+)</name>
        <dbReference type="ChEBI" id="CHEBI:29035"/>
    </cofactor>
    <text evidence="12">Binds 2 divalent metal cations per subunit. Magnesium or manganese.</text>
</comment>
<keyword evidence="5 12" id="KW-0686">Riboflavin biosynthesis</keyword>
<dbReference type="RefSeq" id="XP_040728248.1">
    <property type="nucleotide sequence ID" value="XM_040868174.1"/>
</dbReference>
<dbReference type="SUPFAM" id="SSF55821">
    <property type="entry name" value="YrdC/RibB"/>
    <property type="match status" value="1"/>
</dbReference>
<keyword evidence="6 12" id="KW-0479">Metal-binding</keyword>
<dbReference type="OrthoDB" id="60371at2759"/>
<dbReference type="GO" id="GO:0005829">
    <property type="term" value="C:cytosol"/>
    <property type="evidence" value="ECO:0007669"/>
    <property type="project" value="TreeGrafter"/>
</dbReference>
<evidence type="ECO:0000256" key="9">
    <source>
        <dbReference type="ARBA" id="ARBA00023211"/>
    </source>
</evidence>
<dbReference type="GO" id="GO:0046872">
    <property type="term" value="F:metal ion binding"/>
    <property type="evidence" value="ECO:0007669"/>
    <property type="project" value="UniProtKB-KW"/>
</dbReference>
<evidence type="ECO:0000256" key="8">
    <source>
        <dbReference type="ARBA" id="ARBA00023206"/>
    </source>
</evidence>
<dbReference type="UniPathway" id="UPA00275">
    <property type="reaction ID" value="UER00399"/>
</dbReference>
<protein>
    <recommendedName>
        <fullName evidence="4 12">3,4-dihydroxy-2-butanone 4-phosphate synthase</fullName>
        <shortName evidence="12">DHBP synthase</shortName>
        <ecNumber evidence="3 12">4.1.99.12</ecNumber>
    </recommendedName>
</protein>
<evidence type="ECO:0000256" key="3">
    <source>
        <dbReference type="ARBA" id="ARBA00012153"/>
    </source>
</evidence>
<comment type="catalytic activity">
    <reaction evidence="12">
        <text>D-ribulose 5-phosphate = (2S)-2-hydroxy-3-oxobutyl phosphate + formate + H(+)</text>
        <dbReference type="Rhea" id="RHEA:18457"/>
        <dbReference type="ChEBI" id="CHEBI:15378"/>
        <dbReference type="ChEBI" id="CHEBI:15740"/>
        <dbReference type="ChEBI" id="CHEBI:58121"/>
        <dbReference type="ChEBI" id="CHEBI:58830"/>
        <dbReference type="EC" id="4.1.99.12"/>
    </reaction>
</comment>
<dbReference type="NCBIfam" id="TIGR00506">
    <property type="entry name" value="ribB"/>
    <property type="match status" value="1"/>
</dbReference>
<dbReference type="FunFam" id="3.90.870.10:FF:000002">
    <property type="entry name" value="3,4-dihydroxy-2-butanone 4-phosphate synthase"/>
    <property type="match status" value="1"/>
</dbReference>
<dbReference type="GO" id="GO:0009231">
    <property type="term" value="P:riboflavin biosynthetic process"/>
    <property type="evidence" value="ECO:0007669"/>
    <property type="project" value="UniProtKB-UniPathway"/>
</dbReference>
<dbReference type="InterPro" id="IPR000422">
    <property type="entry name" value="DHBP_synthase_RibB"/>
</dbReference>
<evidence type="ECO:0000256" key="4">
    <source>
        <dbReference type="ARBA" id="ARBA00018836"/>
    </source>
</evidence>
<keyword evidence="10 12" id="KW-0456">Lyase</keyword>
<evidence type="ECO:0000256" key="5">
    <source>
        <dbReference type="ARBA" id="ARBA00022619"/>
    </source>
</evidence>
<dbReference type="InterPro" id="IPR017945">
    <property type="entry name" value="DHBP_synth_RibB-like_a/b_dom"/>
</dbReference>
<dbReference type="STRING" id="56484.A0A1Y2FUR7"/>
<dbReference type="EMBL" id="MCFI01000001">
    <property type="protein sequence ID" value="ORY87753.1"/>
    <property type="molecule type" value="Genomic_DNA"/>
</dbReference>
<dbReference type="Pfam" id="PF00926">
    <property type="entry name" value="DHBP_synthase"/>
    <property type="match status" value="1"/>
</dbReference>
<sequence>MPISDIPTALEAFKRGEFLIVIDNPSRENEGDLIISAAHLTPSKMAFMIRYTSGLICVPMSAERLLELGLPDMVERNEESLRTAYTISCDARQGVTTGISAGDRARTCNLLAGKDTAAADLVRPGHIFPLRAREGGVLTRDGHTEAAVDLCRLTGLTECAAISEIIRDADGEMARTDELLTRGQNWGIQVITIEDLKQYRLDNKI</sequence>
<keyword evidence="7 12" id="KW-0460">Magnesium</keyword>
<keyword evidence="14" id="KW-1185">Reference proteome</keyword>
<dbReference type="GeneID" id="63784773"/>
<evidence type="ECO:0000256" key="2">
    <source>
        <dbReference type="ARBA" id="ARBA00011738"/>
    </source>
</evidence>
<comment type="caution">
    <text evidence="13">The sequence shown here is derived from an EMBL/GenBank/DDBJ whole genome shotgun (WGS) entry which is preliminary data.</text>
</comment>
<dbReference type="PANTHER" id="PTHR21327:SF18">
    <property type="entry name" value="3,4-DIHYDROXY-2-BUTANONE 4-PHOSPHATE SYNTHASE"/>
    <property type="match status" value="1"/>
</dbReference>
<reference evidence="13 14" key="1">
    <citation type="submission" date="2016-07" db="EMBL/GenBank/DDBJ databases">
        <title>Pervasive Adenine N6-methylation of Active Genes in Fungi.</title>
        <authorList>
            <consortium name="DOE Joint Genome Institute"/>
            <person name="Mondo S.J."/>
            <person name="Dannebaum R.O."/>
            <person name="Kuo R.C."/>
            <person name="Labutti K."/>
            <person name="Haridas S."/>
            <person name="Kuo A."/>
            <person name="Salamov A."/>
            <person name="Ahrendt S.R."/>
            <person name="Lipzen A."/>
            <person name="Sullivan W."/>
            <person name="Andreopoulos W.B."/>
            <person name="Clum A."/>
            <person name="Lindquist E."/>
            <person name="Daum C."/>
            <person name="Ramamoorthy G.K."/>
            <person name="Gryganskyi A."/>
            <person name="Culley D."/>
            <person name="Magnuson J.K."/>
            <person name="James T.Y."/>
            <person name="O'Malley M.A."/>
            <person name="Stajich J.E."/>
            <person name="Spatafora J.W."/>
            <person name="Visel A."/>
            <person name="Grigoriev I.V."/>
        </authorList>
    </citation>
    <scope>NUCLEOTIDE SEQUENCE [LARGE SCALE GENOMIC DNA]</scope>
    <source>
        <strain evidence="13 14">12-1054</strain>
    </source>
</reference>
<gene>
    <name evidence="13" type="ORF">BCR37DRAFT_353523</name>
</gene>
<evidence type="ECO:0000256" key="7">
    <source>
        <dbReference type="ARBA" id="ARBA00022842"/>
    </source>
</evidence>
<evidence type="ECO:0000256" key="12">
    <source>
        <dbReference type="RuleBase" id="RU003843"/>
    </source>
</evidence>
<proteinExistence type="inferred from homology"/>
<dbReference type="PANTHER" id="PTHR21327">
    <property type="entry name" value="GTP CYCLOHYDROLASE II-RELATED"/>
    <property type="match status" value="1"/>
</dbReference>
<dbReference type="Gene3D" id="3.90.870.10">
    <property type="entry name" value="DHBP synthase"/>
    <property type="match status" value="1"/>
</dbReference>
<dbReference type="GO" id="GO:0005758">
    <property type="term" value="C:mitochondrial intermembrane space"/>
    <property type="evidence" value="ECO:0007669"/>
    <property type="project" value="TreeGrafter"/>
</dbReference>
<comment type="function">
    <text evidence="12">Catalyzes the conversion of D-ribulose 5-phosphate to formate and 3,4-dihydroxy-2-butanone 4-phosphate.</text>
</comment>
<evidence type="ECO:0000256" key="10">
    <source>
        <dbReference type="ARBA" id="ARBA00023239"/>
    </source>
</evidence>
<accession>A0A1Y2FUR7</accession>
<dbReference type="Proteomes" id="UP000193685">
    <property type="component" value="Unassembled WGS sequence"/>
</dbReference>